<name>A0A8X6K6C4_TRICU</name>
<gene>
    <name evidence="1" type="ORF">TNCT_656691</name>
</gene>
<evidence type="ECO:0000313" key="1">
    <source>
        <dbReference type="EMBL" id="GFQ63769.1"/>
    </source>
</evidence>
<proteinExistence type="predicted"/>
<dbReference type="Proteomes" id="UP000887116">
    <property type="component" value="Unassembled WGS sequence"/>
</dbReference>
<organism evidence="1 2">
    <name type="scientific">Trichonephila clavata</name>
    <name type="common">Joro spider</name>
    <name type="synonym">Nephila clavata</name>
    <dbReference type="NCBI Taxonomy" id="2740835"/>
    <lineage>
        <taxon>Eukaryota</taxon>
        <taxon>Metazoa</taxon>
        <taxon>Ecdysozoa</taxon>
        <taxon>Arthropoda</taxon>
        <taxon>Chelicerata</taxon>
        <taxon>Arachnida</taxon>
        <taxon>Araneae</taxon>
        <taxon>Araneomorphae</taxon>
        <taxon>Entelegynae</taxon>
        <taxon>Araneoidea</taxon>
        <taxon>Nephilidae</taxon>
        <taxon>Trichonephila</taxon>
    </lineage>
</organism>
<sequence>MSRHSGLCTPKDDNMIYSLINYRLAKKFRPSLVQFSPTPPSYSPFCSGNESCRGVSWDLAEVIPTRMKLFHLFLIKMKLLGGIMSRRYQ</sequence>
<accession>A0A8X6K6C4</accession>
<comment type="caution">
    <text evidence="1">The sequence shown here is derived from an EMBL/GenBank/DDBJ whole genome shotgun (WGS) entry which is preliminary data.</text>
</comment>
<evidence type="ECO:0000313" key="2">
    <source>
        <dbReference type="Proteomes" id="UP000887116"/>
    </source>
</evidence>
<dbReference type="EMBL" id="BMAO01029846">
    <property type="protein sequence ID" value="GFQ63769.1"/>
    <property type="molecule type" value="Genomic_DNA"/>
</dbReference>
<protein>
    <submittedName>
        <fullName evidence="1">Uncharacterized protein</fullName>
    </submittedName>
</protein>
<dbReference type="AlphaFoldDB" id="A0A8X6K6C4"/>
<reference evidence="1" key="1">
    <citation type="submission" date="2020-07" db="EMBL/GenBank/DDBJ databases">
        <title>Multicomponent nature underlies the extraordinary mechanical properties of spider dragline silk.</title>
        <authorList>
            <person name="Kono N."/>
            <person name="Nakamura H."/>
            <person name="Mori M."/>
            <person name="Yoshida Y."/>
            <person name="Ohtoshi R."/>
            <person name="Malay A.D."/>
            <person name="Moran D.A.P."/>
            <person name="Tomita M."/>
            <person name="Numata K."/>
            <person name="Arakawa K."/>
        </authorList>
    </citation>
    <scope>NUCLEOTIDE SEQUENCE</scope>
</reference>
<keyword evidence="2" id="KW-1185">Reference proteome</keyword>